<dbReference type="PANTHER" id="PTHR23117:SF13">
    <property type="entry name" value="GUANYLATE KINASE"/>
    <property type="match status" value="1"/>
</dbReference>
<dbReference type="InterPro" id="IPR017665">
    <property type="entry name" value="Guanylate_kinase"/>
</dbReference>
<proteinExistence type="inferred from homology"/>
<dbReference type="EC" id="2.7.4.8" evidence="2 9"/>
<evidence type="ECO:0000313" key="11">
    <source>
        <dbReference type="EMBL" id="ROZ87839.1"/>
    </source>
</evidence>
<keyword evidence="12" id="KW-1185">Reference proteome</keyword>
<sequence>MSQATGTLYIVSAPSGAGKTSLVKALIELTGNLRVSVSHTTRAMRPGEHDGVNYHFTSREAFLKQVGEGDFLEHAEVFGNLYGTSQQTVERTLAEGHDLILEIDWQGAQQVRRKLPNAHSIFILPPSQTALRERLTQRGQDDETVIDKRMAEAVAEMSHYVEFDSVVINDDFHTALDDLRAIVRARHLRLDAQQSRHTALLQALLSE</sequence>
<dbReference type="PROSITE" id="PS00856">
    <property type="entry name" value="GUANYLATE_KINASE_1"/>
    <property type="match status" value="1"/>
</dbReference>
<evidence type="ECO:0000256" key="6">
    <source>
        <dbReference type="ARBA" id="ARBA00022777"/>
    </source>
</evidence>
<feature type="binding site" evidence="9">
    <location>
        <begin position="13"/>
        <end position="20"/>
    </location>
    <ligand>
        <name>ATP</name>
        <dbReference type="ChEBI" id="CHEBI:30616"/>
    </ligand>
</feature>
<dbReference type="Gene3D" id="3.40.50.300">
    <property type="entry name" value="P-loop containing nucleotide triphosphate hydrolases"/>
    <property type="match status" value="1"/>
</dbReference>
<evidence type="ECO:0000259" key="10">
    <source>
        <dbReference type="PROSITE" id="PS50052"/>
    </source>
</evidence>
<dbReference type="GO" id="GO:0004385">
    <property type="term" value="F:GMP kinase activity"/>
    <property type="evidence" value="ECO:0007669"/>
    <property type="project" value="UniProtKB-EC"/>
</dbReference>
<dbReference type="NCBIfam" id="TIGR03263">
    <property type="entry name" value="guanyl_kin"/>
    <property type="match status" value="1"/>
</dbReference>
<evidence type="ECO:0000256" key="5">
    <source>
        <dbReference type="ARBA" id="ARBA00022741"/>
    </source>
</evidence>
<keyword evidence="7 9" id="KW-0067">ATP-binding</keyword>
<dbReference type="PANTHER" id="PTHR23117">
    <property type="entry name" value="GUANYLATE KINASE-RELATED"/>
    <property type="match status" value="1"/>
</dbReference>
<organism evidence="11 12">
    <name type="scientific">Pseudomonas neustonica</name>
    <dbReference type="NCBI Taxonomy" id="2487346"/>
    <lineage>
        <taxon>Bacteria</taxon>
        <taxon>Pseudomonadati</taxon>
        <taxon>Pseudomonadota</taxon>
        <taxon>Gammaproteobacteria</taxon>
        <taxon>Pseudomonadales</taxon>
        <taxon>Pseudomonadaceae</taxon>
        <taxon>Pseudomonas</taxon>
    </lineage>
</organism>
<dbReference type="Proteomes" id="UP000275199">
    <property type="component" value="Unassembled WGS sequence"/>
</dbReference>
<reference evidence="11 12" key="1">
    <citation type="submission" date="2018-11" db="EMBL/GenBank/DDBJ databases">
        <authorList>
            <person name="Jang G.I."/>
            <person name="Hwang C.Y."/>
        </authorList>
    </citation>
    <scope>NUCLEOTIDE SEQUENCE [LARGE SCALE GENOMIC DNA]</scope>
    <source>
        <strain evidence="11 12">SSM26</strain>
    </source>
</reference>
<keyword evidence="9" id="KW-0963">Cytoplasm</keyword>
<dbReference type="HAMAP" id="MF_00328">
    <property type="entry name" value="Guanylate_kinase"/>
    <property type="match status" value="1"/>
</dbReference>
<dbReference type="Gene3D" id="3.30.63.10">
    <property type="entry name" value="Guanylate Kinase phosphate binding domain"/>
    <property type="match status" value="1"/>
</dbReference>
<keyword evidence="5 9" id="KW-0547">Nucleotide-binding</keyword>
<dbReference type="InterPro" id="IPR020590">
    <property type="entry name" value="Guanylate_kinase_CS"/>
</dbReference>
<evidence type="ECO:0000256" key="3">
    <source>
        <dbReference type="ARBA" id="ARBA00016296"/>
    </source>
</evidence>
<dbReference type="CDD" id="cd00071">
    <property type="entry name" value="GMPK"/>
    <property type="match status" value="1"/>
</dbReference>
<comment type="similarity">
    <text evidence="1 9">Belongs to the guanylate kinase family.</text>
</comment>
<dbReference type="InterPro" id="IPR027417">
    <property type="entry name" value="P-loop_NTPase"/>
</dbReference>
<evidence type="ECO:0000256" key="8">
    <source>
        <dbReference type="ARBA" id="ARBA00030128"/>
    </source>
</evidence>
<name>A0ABX9XLN2_9PSED</name>
<comment type="catalytic activity">
    <reaction evidence="9">
        <text>GMP + ATP = GDP + ADP</text>
        <dbReference type="Rhea" id="RHEA:20780"/>
        <dbReference type="ChEBI" id="CHEBI:30616"/>
        <dbReference type="ChEBI" id="CHEBI:58115"/>
        <dbReference type="ChEBI" id="CHEBI:58189"/>
        <dbReference type="ChEBI" id="CHEBI:456216"/>
        <dbReference type="EC" id="2.7.4.8"/>
    </reaction>
</comment>
<dbReference type="Pfam" id="PF00625">
    <property type="entry name" value="Guanylate_kin"/>
    <property type="match status" value="1"/>
</dbReference>
<dbReference type="SMART" id="SM00072">
    <property type="entry name" value="GuKc"/>
    <property type="match status" value="1"/>
</dbReference>
<evidence type="ECO:0000256" key="1">
    <source>
        <dbReference type="ARBA" id="ARBA00005790"/>
    </source>
</evidence>
<accession>A0ABX9XLN2</accession>
<keyword evidence="4 9" id="KW-0808">Transferase</keyword>
<dbReference type="RefSeq" id="WP_123888127.1">
    <property type="nucleotide sequence ID" value="NZ_RKKU01000002.1"/>
</dbReference>
<comment type="subcellular location">
    <subcellularLocation>
        <location evidence="9">Cytoplasm</location>
    </subcellularLocation>
</comment>
<dbReference type="InterPro" id="IPR008144">
    <property type="entry name" value="Guanylate_kin-like_dom"/>
</dbReference>
<evidence type="ECO:0000256" key="7">
    <source>
        <dbReference type="ARBA" id="ARBA00022840"/>
    </source>
</evidence>
<dbReference type="PROSITE" id="PS50052">
    <property type="entry name" value="GUANYLATE_KINASE_2"/>
    <property type="match status" value="1"/>
</dbReference>
<protein>
    <recommendedName>
        <fullName evidence="3 9">Guanylate kinase</fullName>
        <ecNumber evidence="2 9">2.7.4.8</ecNumber>
    </recommendedName>
    <alternativeName>
        <fullName evidence="8 9">GMP kinase</fullName>
    </alternativeName>
</protein>
<keyword evidence="6 9" id="KW-0418">Kinase</keyword>
<evidence type="ECO:0000256" key="9">
    <source>
        <dbReference type="HAMAP-Rule" id="MF_00328"/>
    </source>
</evidence>
<gene>
    <name evidence="9" type="primary">gmk</name>
    <name evidence="11" type="ORF">EF096_02965</name>
</gene>
<evidence type="ECO:0000313" key="12">
    <source>
        <dbReference type="Proteomes" id="UP000275199"/>
    </source>
</evidence>
<feature type="domain" description="Guanylate kinase-like" evidence="10">
    <location>
        <begin position="6"/>
        <end position="184"/>
    </location>
</feature>
<comment type="function">
    <text evidence="9">Essential for recycling GMP and indirectly, cGMP.</text>
</comment>
<evidence type="ECO:0000256" key="4">
    <source>
        <dbReference type="ARBA" id="ARBA00022679"/>
    </source>
</evidence>
<dbReference type="EMBL" id="RKKU01000002">
    <property type="protein sequence ID" value="ROZ87839.1"/>
    <property type="molecule type" value="Genomic_DNA"/>
</dbReference>
<dbReference type="SUPFAM" id="SSF52540">
    <property type="entry name" value="P-loop containing nucleoside triphosphate hydrolases"/>
    <property type="match status" value="1"/>
</dbReference>
<dbReference type="InterPro" id="IPR008145">
    <property type="entry name" value="GK/Ca_channel_bsu"/>
</dbReference>
<comment type="caution">
    <text evidence="11">The sequence shown here is derived from an EMBL/GenBank/DDBJ whole genome shotgun (WGS) entry which is preliminary data.</text>
</comment>
<evidence type="ECO:0000256" key="2">
    <source>
        <dbReference type="ARBA" id="ARBA00012961"/>
    </source>
</evidence>